<accession>A0A178JD23</accession>
<evidence type="ECO:0000259" key="7">
    <source>
        <dbReference type="Pfam" id="PF00482"/>
    </source>
</evidence>
<comment type="caution">
    <text evidence="9">The sequence shown here is derived from an EMBL/GenBank/DDBJ whole genome shotgun (WGS) entry which is preliminary data.</text>
</comment>
<reference evidence="8" key="2">
    <citation type="submission" date="2022-11" db="EMBL/GenBank/DDBJ databases">
        <title>Role of the vibriolysin VemA secreted by the emergent pathogen Vibrio europaeus in the colonization of Manila clam mucus.</title>
        <authorList>
            <person name="Martinez C."/>
            <person name="Rodriguez S."/>
            <person name="Vences A."/>
            <person name="Barja J.L."/>
            <person name="Toranzo A.E."/>
            <person name="Dubert J."/>
        </authorList>
    </citation>
    <scope>NUCLEOTIDE SEQUENCE</scope>
    <source>
        <strain evidence="8">3454</strain>
    </source>
</reference>
<dbReference type="InterPro" id="IPR018076">
    <property type="entry name" value="T2SS_GspF_dom"/>
</dbReference>
<evidence type="ECO:0000313" key="9">
    <source>
        <dbReference type="EMBL" id="OAN00094.1"/>
    </source>
</evidence>
<protein>
    <submittedName>
        <fullName evidence="9">Biotin synthase</fullName>
    </submittedName>
    <submittedName>
        <fullName evidence="8">Type II secretion system F family protein</fullName>
    </submittedName>
</protein>
<dbReference type="PANTHER" id="PTHR35007:SF2">
    <property type="entry name" value="PILUS ASSEMBLE PROTEIN"/>
    <property type="match status" value="1"/>
</dbReference>
<dbReference type="Proteomes" id="UP001150001">
    <property type="component" value="Unassembled WGS sequence"/>
</dbReference>
<name>A0A178JD23_9VIBR</name>
<keyword evidence="4 6" id="KW-1133">Transmembrane helix</keyword>
<comment type="subcellular location">
    <subcellularLocation>
        <location evidence="1">Cell membrane</location>
        <topology evidence="1">Multi-pass membrane protein</topology>
    </subcellularLocation>
</comment>
<reference evidence="9 10" key="1">
    <citation type="submission" date="2016-03" db="EMBL/GenBank/DDBJ databases">
        <title>Draft genome sequence of the Vibrio tubiashii subs. europaeus.</title>
        <authorList>
            <person name="Spinard E."/>
            <person name="Dubert J."/>
            <person name="Nelson D.R."/>
            <person name="Barja J.L."/>
        </authorList>
    </citation>
    <scope>NUCLEOTIDE SEQUENCE [LARGE SCALE GENOMIC DNA]</scope>
    <source>
        <strain evidence="10">PP-638</strain>
        <strain evidence="9">PP2-638</strain>
    </source>
</reference>
<evidence type="ECO:0000256" key="4">
    <source>
        <dbReference type="ARBA" id="ARBA00022989"/>
    </source>
</evidence>
<evidence type="ECO:0000256" key="3">
    <source>
        <dbReference type="ARBA" id="ARBA00022692"/>
    </source>
</evidence>
<keyword evidence="3 6" id="KW-0812">Transmembrane</keyword>
<feature type="transmembrane region" description="Helical" evidence="6">
    <location>
        <begin position="6"/>
        <end position="26"/>
    </location>
</feature>
<evidence type="ECO:0000256" key="2">
    <source>
        <dbReference type="ARBA" id="ARBA00022475"/>
    </source>
</evidence>
<dbReference type="AlphaFoldDB" id="A0A178JD23"/>
<feature type="domain" description="Type II secretion system protein GspF" evidence="7">
    <location>
        <begin position="159"/>
        <end position="286"/>
    </location>
</feature>
<evidence type="ECO:0000256" key="1">
    <source>
        <dbReference type="ARBA" id="ARBA00004651"/>
    </source>
</evidence>
<evidence type="ECO:0000313" key="10">
    <source>
        <dbReference type="Proteomes" id="UP000094761"/>
    </source>
</evidence>
<dbReference type="EMBL" id="LUAX01000001">
    <property type="protein sequence ID" value="OAN00094.1"/>
    <property type="molecule type" value="Genomic_DNA"/>
</dbReference>
<feature type="transmembrane region" description="Helical" evidence="6">
    <location>
        <begin position="122"/>
        <end position="142"/>
    </location>
</feature>
<keyword evidence="2" id="KW-1003">Cell membrane</keyword>
<dbReference type="Proteomes" id="UP000094761">
    <property type="component" value="Unassembled WGS sequence"/>
</dbReference>
<organism evidence="9 10">
    <name type="scientific">Vibrio europaeus</name>
    <dbReference type="NCBI Taxonomy" id="300876"/>
    <lineage>
        <taxon>Bacteria</taxon>
        <taxon>Pseudomonadati</taxon>
        <taxon>Pseudomonadota</taxon>
        <taxon>Gammaproteobacteria</taxon>
        <taxon>Vibrionales</taxon>
        <taxon>Vibrionaceae</taxon>
        <taxon>Vibrio</taxon>
        <taxon>Vibrio oreintalis group</taxon>
    </lineage>
</organism>
<evidence type="ECO:0000256" key="5">
    <source>
        <dbReference type="ARBA" id="ARBA00023136"/>
    </source>
</evidence>
<proteinExistence type="predicted"/>
<evidence type="ECO:0000256" key="6">
    <source>
        <dbReference type="SAM" id="Phobius"/>
    </source>
</evidence>
<gene>
    <name evidence="9" type="ORF">AZ468_02920</name>
    <name evidence="8" type="ORF">OPW20_00715</name>
</gene>
<feature type="transmembrane region" description="Helical" evidence="6">
    <location>
        <begin position="97"/>
        <end position="116"/>
    </location>
</feature>
<dbReference type="Pfam" id="PF00482">
    <property type="entry name" value="T2SSF"/>
    <property type="match status" value="1"/>
</dbReference>
<dbReference type="GO" id="GO:0005886">
    <property type="term" value="C:plasma membrane"/>
    <property type="evidence" value="ECO:0007669"/>
    <property type="project" value="UniProtKB-SubCell"/>
</dbReference>
<dbReference type="EMBL" id="JAPFIT010000003">
    <property type="protein sequence ID" value="MDC5738563.1"/>
    <property type="molecule type" value="Genomic_DNA"/>
</dbReference>
<keyword evidence="5 6" id="KW-0472">Membrane</keyword>
<dbReference type="GeneID" id="78074632"/>
<sequence>MSAHLIIFITLVLITLGVAIVGYQLWSTAKRRKVLKTYALLDDKSQEKKHDTDSHLEQALEKLTSSFSSQEDDIKEKLEEAGLHNQNLAKYYMHFKYGVSILGIFLIFLVANMYSLPSSKMIAGMAVWFIACIIFPDSLLAARKKARQQRISGQLPYLLDLMAICVQTGMTLEATIKYLSLELRAFDKELALLLAKVDDRAKIVSLEKALDELYEKLPTPEIRSFVMTLKQSLQYGSSIYQVLTTLASDIRDVNMLAAEERIGKLAAKMSMPLIVFIMMPIVVIILAPAVMRFMDHV</sequence>
<keyword evidence="11" id="KW-1185">Reference proteome</keyword>
<dbReference type="OrthoDB" id="9810662at2"/>
<dbReference type="RefSeq" id="WP_069666048.1">
    <property type="nucleotide sequence ID" value="NZ_JAPFIM010000017.1"/>
</dbReference>
<feature type="transmembrane region" description="Helical" evidence="6">
    <location>
        <begin position="271"/>
        <end position="291"/>
    </location>
</feature>
<dbReference type="PANTHER" id="PTHR35007">
    <property type="entry name" value="INTEGRAL MEMBRANE PROTEIN-RELATED"/>
    <property type="match status" value="1"/>
</dbReference>
<evidence type="ECO:0000313" key="11">
    <source>
        <dbReference type="Proteomes" id="UP001150001"/>
    </source>
</evidence>
<evidence type="ECO:0000313" key="8">
    <source>
        <dbReference type="EMBL" id="MDC5738563.1"/>
    </source>
</evidence>